<dbReference type="RefSeq" id="WP_380504995.1">
    <property type="nucleotide sequence ID" value="NZ_JBHEZX010000003.1"/>
</dbReference>
<evidence type="ECO:0000313" key="4">
    <source>
        <dbReference type="Proteomes" id="UP001592582"/>
    </source>
</evidence>
<protein>
    <submittedName>
        <fullName evidence="1">Uncharacterized protein</fullName>
    </submittedName>
</protein>
<evidence type="ECO:0000313" key="1">
    <source>
        <dbReference type="EMBL" id="MFC1409390.1"/>
    </source>
</evidence>
<gene>
    <name evidence="2" type="ORF">ACEZDB_22415</name>
    <name evidence="1" type="ORF">ACEZDG_08855</name>
</gene>
<comment type="caution">
    <text evidence="1">The sequence shown here is derived from an EMBL/GenBank/DDBJ whole genome shotgun (WGS) entry which is preliminary data.</text>
</comment>
<sequence>MKLTKLVGCDEGECPSVYLTDRGTYAFQGTHLIEHGRDIPAHEAMVEIPIDLIRKAISDGVL</sequence>
<name>A0ABV6V6N9_9ACTN</name>
<dbReference type="EMBL" id="JBHEZY010000009">
    <property type="protein sequence ID" value="MFC1433404.1"/>
    <property type="molecule type" value="Genomic_DNA"/>
</dbReference>
<keyword evidence="4" id="KW-1185">Reference proteome</keyword>
<dbReference type="EMBL" id="JBHEZX010000003">
    <property type="protein sequence ID" value="MFC1409390.1"/>
    <property type="molecule type" value="Genomic_DNA"/>
</dbReference>
<evidence type="ECO:0000313" key="3">
    <source>
        <dbReference type="Proteomes" id="UP001592530"/>
    </source>
</evidence>
<dbReference type="Proteomes" id="UP001592530">
    <property type="component" value="Unassembled WGS sequence"/>
</dbReference>
<dbReference type="Proteomes" id="UP001592582">
    <property type="component" value="Unassembled WGS sequence"/>
</dbReference>
<accession>A0ABV6V6N9</accession>
<proteinExistence type="predicted"/>
<organism evidence="1 4">
    <name type="scientific">Streptacidiphilus alkalitolerans</name>
    <dbReference type="NCBI Taxonomy" id="3342712"/>
    <lineage>
        <taxon>Bacteria</taxon>
        <taxon>Bacillati</taxon>
        <taxon>Actinomycetota</taxon>
        <taxon>Actinomycetes</taxon>
        <taxon>Kitasatosporales</taxon>
        <taxon>Streptomycetaceae</taxon>
        <taxon>Streptacidiphilus</taxon>
    </lineage>
</organism>
<reference evidence="3 4" key="1">
    <citation type="submission" date="2024-09" db="EMBL/GenBank/DDBJ databases">
        <authorList>
            <person name="Lee S.D."/>
        </authorList>
    </citation>
    <scope>NUCLEOTIDE SEQUENCE [LARGE SCALE GENOMIC DNA]</scope>
    <source>
        <strain evidence="1 4">N1-1</strain>
        <strain evidence="2 3">N1-3</strain>
    </source>
</reference>
<evidence type="ECO:0000313" key="2">
    <source>
        <dbReference type="EMBL" id="MFC1433404.1"/>
    </source>
</evidence>